<protein>
    <submittedName>
        <fullName evidence="3">HPt (Histidine-containing phosphotransfer) domain-containing protein</fullName>
    </submittedName>
</protein>
<feature type="domain" description="HPt" evidence="2">
    <location>
        <begin position="27"/>
        <end position="119"/>
    </location>
</feature>
<dbReference type="GO" id="GO:0000160">
    <property type="term" value="P:phosphorelay signal transduction system"/>
    <property type="evidence" value="ECO:0007669"/>
    <property type="project" value="InterPro"/>
</dbReference>
<evidence type="ECO:0000313" key="4">
    <source>
        <dbReference type="Proteomes" id="UP001183643"/>
    </source>
</evidence>
<dbReference type="Proteomes" id="UP001183643">
    <property type="component" value="Unassembled WGS sequence"/>
</dbReference>
<dbReference type="InterPro" id="IPR036641">
    <property type="entry name" value="HPT_dom_sf"/>
</dbReference>
<dbReference type="InterPro" id="IPR008207">
    <property type="entry name" value="Sig_transdc_His_kin_Hpt_dom"/>
</dbReference>
<proteinExistence type="predicted"/>
<keyword evidence="4" id="KW-1185">Reference proteome</keyword>
<feature type="modified residue" description="Phosphohistidine" evidence="1">
    <location>
        <position position="66"/>
    </location>
</feature>
<dbReference type="AlphaFoldDB" id="A0AAE3YJK4"/>
<dbReference type="EMBL" id="JAVDYB010000001">
    <property type="protein sequence ID" value="MDR7274954.1"/>
    <property type="molecule type" value="Genomic_DNA"/>
</dbReference>
<keyword evidence="1" id="KW-0597">Phosphoprotein</keyword>
<reference evidence="3" key="1">
    <citation type="submission" date="2023-07" db="EMBL/GenBank/DDBJ databases">
        <title>Sequencing the genomes of 1000 actinobacteria strains.</title>
        <authorList>
            <person name="Klenk H.-P."/>
        </authorList>
    </citation>
    <scope>NUCLEOTIDE SEQUENCE</scope>
    <source>
        <strain evidence="3">DSM 44707</strain>
    </source>
</reference>
<evidence type="ECO:0000256" key="1">
    <source>
        <dbReference type="PROSITE-ProRule" id="PRU00110"/>
    </source>
</evidence>
<evidence type="ECO:0000259" key="2">
    <source>
        <dbReference type="PROSITE" id="PS50894"/>
    </source>
</evidence>
<comment type="caution">
    <text evidence="3">The sequence shown here is derived from an EMBL/GenBank/DDBJ whole genome shotgun (WGS) entry which is preliminary data.</text>
</comment>
<gene>
    <name evidence="3" type="ORF">J2S41_001732</name>
</gene>
<sequence length="129" mass="13456">MSDVEARETAVRERLLDIAGPDPSPAERELMIRLLGNFLRKVPAMLDHLETTLAADDLAPARVAAHALRGSASNIGADGLAVLAGALEDELRAGHRPAAGSITALRTESDAVRPLLTAAAHRLSTAPPA</sequence>
<dbReference type="PROSITE" id="PS50894">
    <property type="entry name" value="HPT"/>
    <property type="match status" value="1"/>
</dbReference>
<dbReference type="SUPFAM" id="SSF47226">
    <property type="entry name" value="Histidine-containing phosphotransfer domain, HPT domain"/>
    <property type="match status" value="1"/>
</dbReference>
<dbReference type="CDD" id="cd00088">
    <property type="entry name" value="HPT"/>
    <property type="match status" value="1"/>
</dbReference>
<name>A0AAE3YJK4_9ACTN</name>
<dbReference type="Pfam" id="PF01627">
    <property type="entry name" value="Hpt"/>
    <property type="match status" value="1"/>
</dbReference>
<evidence type="ECO:0000313" key="3">
    <source>
        <dbReference type="EMBL" id="MDR7274954.1"/>
    </source>
</evidence>
<dbReference type="RefSeq" id="WP_310365300.1">
    <property type="nucleotide sequence ID" value="NZ_JAVDYB010000001.1"/>
</dbReference>
<organism evidence="3 4">
    <name type="scientific">Catenuloplanes atrovinosus</name>
    <dbReference type="NCBI Taxonomy" id="137266"/>
    <lineage>
        <taxon>Bacteria</taxon>
        <taxon>Bacillati</taxon>
        <taxon>Actinomycetota</taxon>
        <taxon>Actinomycetes</taxon>
        <taxon>Micromonosporales</taxon>
        <taxon>Micromonosporaceae</taxon>
        <taxon>Catenuloplanes</taxon>
    </lineage>
</organism>
<dbReference type="Gene3D" id="1.20.120.160">
    <property type="entry name" value="HPT domain"/>
    <property type="match status" value="1"/>
</dbReference>
<accession>A0AAE3YJK4</accession>